<accession>A0AAV7TVB0</accession>
<protein>
    <submittedName>
        <fullName evidence="1">Uncharacterized protein</fullName>
    </submittedName>
</protein>
<reference evidence="1" key="1">
    <citation type="journal article" date="2022" name="bioRxiv">
        <title>Sequencing and chromosome-scale assembly of the giantPleurodeles waltlgenome.</title>
        <authorList>
            <person name="Brown T."/>
            <person name="Elewa A."/>
            <person name="Iarovenko S."/>
            <person name="Subramanian E."/>
            <person name="Araus A.J."/>
            <person name="Petzold A."/>
            <person name="Susuki M."/>
            <person name="Suzuki K.-i.T."/>
            <person name="Hayashi T."/>
            <person name="Toyoda A."/>
            <person name="Oliveira C."/>
            <person name="Osipova E."/>
            <person name="Leigh N.D."/>
            <person name="Simon A."/>
            <person name="Yun M.H."/>
        </authorList>
    </citation>
    <scope>NUCLEOTIDE SEQUENCE</scope>
    <source>
        <strain evidence="1">20211129_DDA</strain>
        <tissue evidence="1">Liver</tissue>
    </source>
</reference>
<dbReference type="EMBL" id="JANPWB010000006">
    <property type="protein sequence ID" value="KAJ1180395.1"/>
    <property type="molecule type" value="Genomic_DNA"/>
</dbReference>
<proteinExistence type="predicted"/>
<comment type="caution">
    <text evidence="1">The sequence shown here is derived from an EMBL/GenBank/DDBJ whole genome shotgun (WGS) entry which is preliminary data.</text>
</comment>
<sequence>MMPKTKRTRSLQDMLTKTIGTLKSGKDACTLDMEEPEGPVTHTVLEALTTLLQEDLQAVKRDLSSDLWEVRRDLDEAGERAVSLEHKDDDQHEELEWMQQEILHLQKQQIEL</sequence>
<organism evidence="1 2">
    <name type="scientific">Pleurodeles waltl</name>
    <name type="common">Iberian ribbed newt</name>
    <dbReference type="NCBI Taxonomy" id="8319"/>
    <lineage>
        <taxon>Eukaryota</taxon>
        <taxon>Metazoa</taxon>
        <taxon>Chordata</taxon>
        <taxon>Craniata</taxon>
        <taxon>Vertebrata</taxon>
        <taxon>Euteleostomi</taxon>
        <taxon>Amphibia</taxon>
        <taxon>Batrachia</taxon>
        <taxon>Caudata</taxon>
        <taxon>Salamandroidea</taxon>
        <taxon>Salamandridae</taxon>
        <taxon>Pleurodelinae</taxon>
        <taxon>Pleurodeles</taxon>
    </lineage>
</organism>
<keyword evidence="2" id="KW-1185">Reference proteome</keyword>
<dbReference type="Proteomes" id="UP001066276">
    <property type="component" value="Chromosome 3_2"/>
</dbReference>
<evidence type="ECO:0000313" key="1">
    <source>
        <dbReference type="EMBL" id="KAJ1180395.1"/>
    </source>
</evidence>
<dbReference type="AlphaFoldDB" id="A0AAV7TVB0"/>
<evidence type="ECO:0000313" key="2">
    <source>
        <dbReference type="Proteomes" id="UP001066276"/>
    </source>
</evidence>
<name>A0AAV7TVB0_PLEWA</name>
<gene>
    <name evidence="1" type="ORF">NDU88_005616</name>
</gene>